<evidence type="ECO:0000259" key="2">
    <source>
        <dbReference type="Pfam" id="PF00472"/>
    </source>
</evidence>
<feature type="region of interest" description="Disordered" evidence="1">
    <location>
        <begin position="96"/>
        <end position="134"/>
    </location>
</feature>
<name>A0ABV6YQH3_UNCEI</name>
<feature type="compositionally biased region" description="Basic residues" evidence="1">
    <location>
        <begin position="115"/>
        <end position="126"/>
    </location>
</feature>
<dbReference type="Proteomes" id="UP001594288">
    <property type="component" value="Unassembled WGS sequence"/>
</dbReference>
<dbReference type="GO" id="GO:0004045">
    <property type="term" value="F:peptidyl-tRNA hydrolase activity"/>
    <property type="evidence" value="ECO:0007669"/>
    <property type="project" value="UniProtKB-EC"/>
</dbReference>
<feature type="domain" description="Prokaryotic-type class I peptide chain release factors" evidence="2">
    <location>
        <begin position="2"/>
        <end position="126"/>
    </location>
</feature>
<sequence length="134" mass="15314">MEIQDYEISYTFSRSSKPGGQNVNKVSTRVTLLFDVEASQSLSDRQRDRIGEKLASRIGKDGVLRVVSQKYRTQKANREAALERFVALLAEALKSQRRRRPTAVPGKVREGRLEAKKRRGRIKRERVRPSADSD</sequence>
<dbReference type="InterPro" id="IPR000352">
    <property type="entry name" value="Pep_chain_release_fac_I"/>
</dbReference>
<dbReference type="Pfam" id="PF00472">
    <property type="entry name" value="RF-1"/>
    <property type="match status" value="1"/>
</dbReference>
<accession>A0ABV6YQH3</accession>
<dbReference type="SUPFAM" id="SSF110916">
    <property type="entry name" value="Peptidyl-tRNA hydrolase domain-like"/>
    <property type="match status" value="1"/>
</dbReference>
<proteinExistence type="predicted"/>
<organism evidence="3 4">
    <name type="scientific">Eiseniibacteriota bacterium</name>
    <dbReference type="NCBI Taxonomy" id="2212470"/>
    <lineage>
        <taxon>Bacteria</taxon>
        <taxon>Candidatus Eiseniibacteriota</taxon>
    </lineage>
</organism>
<dbReference type="EC" id="3.1.1.29" evidence="3"/>
<evidence type="ECO:0000313" key="3">
    <source>
        <dbReference type="EMBL" id="MFC1800313.1"/>
    </source>
</evidence>
<gene>
    <name evidence="3" type="primary">arfB</name>
    <name evidence="3" type="ORF">ACFL2Z_05365</name>
</gene>
<dbReference type="NCBIfam" id="NF006718">
    <property type="entry name" value="PRK09256.1"/>
    <property type="match status" value="1"/>
</dbReference>
<keyword evidence="4" id="KW-1185">Reference proteome</keyword>
<comment type="caution">
    <text evidence="3">The sequence shown here is derived from an EMBL/GenBank/DDBJ whole genome shotgun (WGS) entry which is preliminary data.</text>
</comment>
<evidence type="ECO:0000313" key="4">
    <source>
        <dbReference type="Proteomes" id="UP001594288"/>
    </source>
</evidence>
<keyword evidence="3" id="KW-0378">Hydrolase</keyword>
<protein>
    <submittedName>
        <fullName evidence="3">Alternative ribosome rescue aminoacyl-tRNA hydrolase ArfB</fullName>
        <ecNumber evidence="3">3.1.1.29</ecNumber>
    </submittedName>
</protein>
<reference evidence="3 4" key="1">
    <citation type="submission" date="2024-09" db="EMBL/GenBank/DDBJ databases">
        <authorList>
            <person name="D'Angelo T."/>
        </authorList>
    </citation>
    <scope>NUCLEOTIDE SEQUENCE [LARGE SCALE GENOMIC DNA]</scope>
    <source>
        <strain evidence="3">SAG AM-311-F02</strain>
    </source>
</reference>
<dbReference type="PANTHER" id="PTHR47814">
    <property type="entry name" value="PEPTIDYL-TRNA HYDROLASE ARFB"/>
    <property type="match status" value="1"/>
</dbReference>
<dbReference type="PANTHER" id="PTHR47814:SF1">
    <property type="entry name" value="PEPTIDYL-TRNA HYDROLASE ARFB"/>
    <property type="match status" value="1"/>
</dbReference>
<dbReference type="Gene3D" id="3.30.160.20">
    <property type="match status" value="1"/>
</dbReference>
<dbReference type="EMBL" id="JBHPEI010000114">
    <property type="protein sequence ID" value="MFC1800313.1"/>
    <property type="molecule type" value="Genomic_DNA"/>
</dbReference>
<evidence type="ECO:0000256" key="1">
    <source>
        <dbReference type="SAM" id="MobiDB-lite"/>
    </source>
</evidence>